<dbReference type="EMBL" id="JAACNH010000606">
    <property type="protein sequence ID" value="KAG8430826.1"/>
    <property type="molecule type" value="Genomic_DNA"/>
</dbReference>
<keyword evidence="2" id="KW-1185">Reference proteome</keyword>
<dbReference type="Gene3D" id="6.10.140.140">
    <property type="match status" value="1"/>
</dbReference>
<organism evidence="1 2">
    <name type="scientific">Hymenochirus boettgeri</name>
    <name type="common">Congo dwarf clawed frog</name>
    <dbReference type="NCBI Taxonomy" id="247094"/>
    <lineage>
        <taxon>Eukaryota</taxon>
        <taxon>Metazoa</taxon>
        <taxon>Chordata</taxon>
        <taxon>Craniata</taxon>
        <taxon>Vertebrata</taxon>
        <taxon>Euteleostomi</taxon>
        <taxon>Amphibia</taxon>
        <taxon>Batrachia</taxon>
        <taxon>Anura</taxon>
        <taxon>Pipoidea</taxon>
        <taxon>Pipidae</taxon>
        <taxon>Pipinae</taxon>
        <taxon>Hymenochirus</taxon>
    </lineage>
</organism>
<comment type="caution">
    <text evidence="1">The sequence shown here is derived from an EMBL/GenBank/DDBJ whole genome shotgun (WGS) entry which is preliminary data.</text>
</comment>
<protein>
    <recommendedName>
        <fullName evidence="3">KRAB domain-containing protein</fullName>
    </recommendedName>
</protein>
<sequence length="76" mass="9084">MEEWEYLKGNKTLYREVIKENHRQIHPLDCGYEDNSDTKPNLETNLCCENKPSEIGMRNQKKISQMVTFLQLIRKL</sequence>
<evidence type="ECO:0008006" key="3">
    <source>
        <dbReference type="Google" id="ProtNLM"/>
    </source>
</evidence>
<evidence type="ECO:0000313" key="1">
    <source>
        <dbReference type="EMBL" id="KAG8430826.1"/>
    </source>
</evidence>
<proteinExistence type="predicted"/>
<name>A0A8T2IL06_9PIPI</name>
<dbReference type="AlphaFoldDB" id="A0A8T2IL06"/>
<dbReference type="Proteomes" id="UP000812440">
    <property type="component" value="Unassembled WGS sequence"/>
</dbReference>
<evidence type="ECO:0000313" key="2">
    <source>
        <dbReference type="Proteomes" id="UP000812440"/>
    </source>
</evidence>
<gene>
    <name evidence="1" type="ORF">GDO86_019932</name>
</gene>
<reference evidence="1" key="1">
    <citation type="thesis" date="2020" institute="ProQuest LLC" country="789 East Eisenhower Parkway, Ann Arbor, MI, USA">
        <title>Comparative Genomics and Chromosome Evolution.</title>
        <authorList>
            <person name="Mudd A.B."/>
        </authorList>
    </citation>
    <scope>NUCLEOTIDE SEQUENCE</scope>
    <source>
        <strain evidence="1">Female2</strain>
        <tissue evidence="1">Blood</tissue>
    </source>
</reference>
<accession>A0A8T2IL06</accession>